<gene>
    <name evidence="4" type="ORF">PUR21_01505</name>
</gene>
<dbReference type="PANTHER" id="PTHR44591:SF21">
    <property type="entry name" value="TWO-COMPONENT RESPONSE REGULATOR"/>
    <property type="match status" value="1"/>
</dbReference>
<dbReference type="PANTHER" id="PTHR44591">
    <property type="entry name" value="STRESS RESPONSE REGULATOR PROTEIN 1"/>
    <property type="match status" value="1"/>
</dbReference>
<dbReference type="SMART" id="SM00448">
    <property type="entry name" value="REC"/>
    <property type="match status" value="1"/>
</dbReference>
<name>A0ABU9Z5D8_9HYPH</name>
<dbReference type="RefSeq" id="WP_246750892.1">
    <property type="nucleotide sequence ID" value="NZ_JACWCW010000108.1"/>
</dbReference>
<dbReference type="InterPro" id="IPR001789">
    <property type="entry name" value="Sig_transdc_resp-reg_receiver"/>
</dbReference>
<evidence type="ECO:0000313" key="4">
    <source>
        <dbReference type="EMBL" id="MEN3226360.1"/>
    </source>
</evidence>
<evidence type="ECO:0000256" key="1">
    <source>
        <dbReference type="ARBA" id="ARBA00022553"/>
    </source>
</evidence>
<dbReference type="EMBL" id="JAQYXL010000001">
    <property type="protein sequence ID" value="MEN3226360.1"/>
    <property type="molecule type" value="Genomic_DNA"/>
</dbReference>
<reference evidence="4 5" key="1">
    <citation type="journal article" date="2023" name="PLoS ONE">
        <title>Complete genome assembly of Hawai'i environmental nontuberculous mycobacteria reveals unexpected co-isolation with methylobacteria.</title>
        <authorList>
            <person name="Hendrix J."/>
            <person name="Epperson L.E."/>
            <person name="Tong E.I."/>
            <person name="Chan Y.L."/>
            <person name="Hasan N.A."/>
            <person name="Dawrs S.N."/>
            <person name="Norton G.J."/>
            <person name="Virdi R."/>
            <person name="Crooks J.L."/>
            <person name="Chan E.D."/>
            <person name="Honda J.R."/>
            <person name="Strong M."/>
        </authorList>
    </citation>
    <scope>NUCLEOTIDE SEQUENCE [LARGE SCALE GENOMIC DNA]</scope>
    <source>
        <strain evidence="4 5">NJH_HI01</strain>
    </source>
</reference>
<protein>
    <submittedName>
        <fullName evidence="4">Response regulator</fullName>
    </submittedName>
</protein>
<dbReference type="Gene3D" id="3.40.50.2300">
    <property type="match status" value="1"/>
</dbReference>
<dbReference type="PROSITE" id="PS50110">
    <property type="entry name" value="RESPONSE_REGULATORY"/>
    <property type="match status" value="1"/>
</dbReference>
<evidence type="ECO:0000313" key="5">
    <source>
        <dbReference type="Proteomes" id="UP001404845"/>
    </source>
</evidence>
<dbReference type="SUPFAM" id="SSF52172">
    <property type="entry name" value="CheY-like"/>
    <property type="match status" value="1"/>
</dbReference>
<feature type="modified residue" description="4-aspartylphosphate" evidence="2">
    <location>
        <position position="98"/>
    </location>
</feature>
<dbReference type="Proteomes" id="UP001404845">
    <property type="component" value="Unassembled WGS sequence"/>
</dbReference>
<keyword evidence="5" id="KW-1185">Reference proteome</keyword>
<accession>A0ABU9Z5D8</accession>
<evidence type="ECO:0000256" key="2">
    <source>
        <dbReference type="PROSITE-ProRule" id="PRU00169"/>
    </source>
</evidence>
<dbReference type="Pfam" id="PF00072">
    <property type="entry name" value="Response_reg"/>
    <property type="match status" value="1"/>
</dbReference>
<sequence length="170" mass="17959">MSVSSQIGQGTTVQLWLPAAGQVIDTSLRDRGEAAASDQLDRSAALRILLVDDDGLVRSGTAEMLDDLGHLVVDAETGSEALERLAACEDGFDLVITDQAMPGMSGAELIRRIKVAHPHLPVLLASGYADLTEEKQAEDWPRISKPFRQGDLASAIAGITGPPGTRRSGT</sequence>
<comment type="caution">
    <text evidence="4">The sequence shown here is derived from an EMBL/GenBank/DDBJ whole genome shotgun (WGS) entry which is preliminary data.</text>
</comment>
<evidence type="ECO:0000259" key="3">
    <source>
        <dbReference type="PROSITE" id="PS50110"/>
    </source>
</evidence>
<dbReference type="InterPro" id="IPR050595">
    <property type="entry name" value="Bact_response_regulator"/>
</dbReference>
<feature type="domain" description="Response regulatory" evidence="3">
    <location>
        <begin position="47"/>
        <end position="160"/>
    </location>
</feature>
<dbReference type="InterPro" id="IPR011006">
    <property type="entry name" value="CheY-like_superfamily"/>
</dbReference>
<keyword evidence="1 2" id="KW-0597">Phosphoprotein</keyword>
<organism evidence="4 5">
    <name type="scientific">Methylorubrum rhodesianum</name>
    <dbReference type="NCBI Taxonomy" id="29427"/>
    <lineage>
        <taxon>Bacteria</taxon>
        <taxon>Pseudomonadati</taxon>
        <taxon>Pseudomonadota</taxon>
        <taxon>Alphaproteobacteria</taxon>
        <taxon>Hyphomicrobiales</taxon>
        <taxon>Methylobacteriaceae</taxon>
        <taxon>Methylorubrum</taxon>
    </lineage>
</organism>
<proteinExistence type="predicted"/>